<dbReference type="CTD" id="51239"/>
<reference evidence="4" key="3">
    <citation type="submission" date="2025-09" db="UniProtKB">
        <authorList>
            <consortium name="Ensembl"/>
        </authorList>
    </citation>
    <scope>IDENTIFICATION</scope>
</reference>
<dbReference type="AlphaFoldDB" id="A0A8C4RGW7"/>
<evidence type="ECO:0000313" key="5">
    <source>
        <dbReference type="Proteomes" id="UP000694620"/>
    </source>
</evidence>
<dbReference type="SMART" id="SM00248">
    <property type="entry name" value="ANK"/>
    <property type="match status" value="4"/>
</dbReference>
<dbReference type="PROSITE" id="PS50297">
    <property type="entry name" value="ANK_REP_REGION"/>
    <property type="match status" value="3"/>
</dbReference>
<sequence>MFSEHRLKKLCCYIRWTQCIKNWDHPGQGLAVAYNFADKKERSIISRMSASENTKCTCCSHCSAVQLSVHQTLDEMEFERGIWSAAMNGELDRVKGFLDKGTNPCVVDKFGYTALHYASRSGSLSVCRTLLQHGACVNAQTRGGATSLHRAAYCGHGDVVALLLSSGADPKISDDDGATPLHKAARCGHVEICKVLVKNCPALKNLQDKNCRIPAGLVQNNIELMDLLMVPETVDC</sequence>
<dbReference type="InterPro" id="IPR036770">
    <property type="entry name" value="Ankyrin_rpt-contain_sf"/>
</dbReference>
<evidence type="ECO:0000256" key="3">
    <source>
        <dbReference type="PROSITE-ProRule" id="PRU00023"/>
    </source>
</evidence>
<dbReference type="GO" id="GO:0085020">
    <property type="term" value="P:protein K6-linked ubiquitination"/>
    <property type="evidence" value="ECO:0007669"/>
    <property type="project" value="TreeGrafter"/>
</dbReference>
<name>A0A8C4RGW7_ERPCA</name>
<evidence type="ECO:0000313" key="4">
    <source>
        <dbReference type="Ensembl" id="ENSECRP00000000501.1"/>
    </source>
</evidence>
<dbReference type="GO" id="GO:0070531">
    <property type="term" value="C:BRCA1-A complex"/>
    <property type="evidence" value="ECO:0007669"/>
    <property type="project" value="TreeGrafter"/>
</dbReference>
<dbReference type="Proteomes" id="UP000694620">
    <property type="component" value="Chromosome 1"/>
</dbReference>
<gene>
    <name evidence="4" type="primary">ankrd39</name>
</gene>
<dbReference type="Gene3D" id="1.25.40.20">
    <property type="entry name" value="Ankyrin repeat-containing domain"/>
    <property type="match status" value="2"/>
</dbReference>
<keyword evidence="1" id="KW-0677">Repeat</keyword>
<dbReference type="RefSeq" id="XP_028655282.1">
    <property type="nucleotide sequence ID" value="XM_028799449.2"/>
</dbReference>
<dbReference type="InterPro" id="IPR002110">
    <property type="entry name" value="Ankyrin_rpt"/>
</dbReference>
<protein>
    <submittedName>
        <fullName evidence="4">Ankyrin repeat domain 39</fullName>
    </submittedName>
</protein>
<dbReference type="PANTHER" id="PTHR24171:SF9">
    <property type="entry name" value="ANKYRIN REPEAT DOMAIN-CONTAINING PROTEIN 39"/>
    <property type="match status" value="1"/>
</dbReference>
<dbReference type="PRINTS" id="PR01415">
    <property type="entry name" value="ANKYRIN"/>
</dbReference>
<organism evidence="4 5">
    <name type="scientific">Erpetoichthys calabaricus</name>
    <name type="common">Rope fish</name>
    <name type="synonym">Calamoichthys calabaricus</name>
    <dbReference type="NCBI Taxonomy" id="27687"/>
    <lineage>
        <taxon>Eukaryota</taxon>
        <taxon>Metazoa</taxon>
        <taxon>Chordata</taxon>
        <taxon>Craniata</taxon>
        <taxon>Vertebrata</taxon>
        <taxon>Euteleostomi</taxon>
        <taxon>Actinopterygii</taxon>
        <taxon>Polypteriformes</taxon>
        <taxon>Polypteridae</taxon>
        <taxon>Erpetoichthys</taxon>
    </lineage>
</organism>
<dbReference type="PROSITE" id="PS50088">
    <property type="entry name" value="ANK_REPEAT"/>
    <property type="match status" value="3"/>
</dbReference>
<dbReference type="Pfam" id="PF00023">
    <property type="entry name" value="Ank"/>
    <property type="match status" value="1"/>
</dbReference>
<dbReference type="GeneID" id="114650022"/>
<dbReference type="Pfam" id="PF12796">
    <property type="entry name" value="Ank_2"/>
    <property type="match status" value="1"/>
</dbReference>
<keyword evidence="5" id="KW-1185">Reference proteome</keyword>
<evidence type="ECO:0000256" key="1">
    <source>
        <dbReference type="ARBA" id="ARBA00022737"/>
    </source>
</evidence>
<dbReference type="GeneTree" id="ENSGT00940000160547"/>
<dbReference type="PANTHER" id="PTHR24171">
    <property type="entry name" value="ANKYRIN REPEAT DOMAIN-CONTAINING PROTEIN 39-RELATED"/>
    <property type="match status" value="1"/>
</dbReference>
<feature type="repeat" description="ANK" evidence="3">
    <location>
        <begin position="110"/>
        <end position="142"/>
    </location>
</feature>
<feature type="repeat" description="ANK" evidence="3">
    <location>
        <begin position="176"/>
        <end position="199"/>
    </location>
</feature>
<accession>A0A8C4RGW7</accession>
<keyword evidence="2 3" id="KW-0040">ANK repeat</keyword>
<proteinExistence type="predicted"/>
<reference evidence="4" key="1">
    <citation type="submission" date="2021-06" db="EMBL/GenBank/DDBJ databases">
        <authorList>
            <consortium name="Wellcome Sanger Institute Data Sharing"/>
        </authorList>
    </citation>
    <scope>NUCLEOTIDE SEQUENCE [LARGE SCALE GENOMIC DNA]</scope>
</reference>
<dbReference type="Ensembl" id="ENSECRT00000000513.1">
    <property type="protein sequence ID" value="ENSECRP00000000501.1"/>
    <property type="gene ID" value="ENSECRG00000000296.1"/>
</dbReference>
<dbReference type="OrthoDB" id="539213at2759"/>
<dbReference type="GO" id="GO:0031436">
    <property type="term" value="C:BRCA1-BARD1 complex"/>
    <property type="evidence" value="ECO:0007669"/>
    <property type="project" value="TreeGrafter"/>
</dbReference>
<dbReference type="SUPFAM" id="SSF48403">
    <property type="entry name" value="Ankyrin repeat"/>
    <property type="match status" value="1"/>
</dbReference>
<reference evidence="4" key="2">
    <citation type="submission" date="2025-08" db="UniProtKB">
        <authorList>
            <consortium name="Ensembl"/>
        </authorList>
    </citation>
    <scope>IDENTIFICATION</scope>
</reference>
<dbReference type="GO" id="GO:0004842">
    <property type="term" value="F:ubiquitin-protein transferase activity"/>
    <property type="evidence" value="ECO:0007669"/>
    <property type="project" value="TreeGrafter"/>
</dbReference>
<feature type="repeat" description="ANK" evidence="3">
    <location>
        <begin position="143"/>
        <end position="175"/>
    </location>
</feature>
<evidence type="ECO:0000256" key="2">
    <source>
        <dbReference type="ARBA" id="ARBA00023043"/>
    </source>
</evidence>